<comment type="function">
    <text evidence="14">Component of the ubiquinol-cytochrome c reductase complex (complex III or cytochrome b-c1 complex) that is part of the mitochondrial respiratory chain. The b-c1 complex mediates electron transfer from ubiquinol to cytochrome c. Contributes to the generation of a proton gradient across the mitochondrial membrane that is then used for ATP synthesis.</text>
</comment>
<keyword evidence="3 14" id="KW-0813">Transport</keyword>
<dbReference type="GO" id="GO:0016491">
    <property type="term" value="F:oxidoreductase activity"/>
    <property type="evidence" value="ECO:0007669"/>
    <property type="project" value="UniProtKB-UniRule"/>
</dbReference>
<keyword evidence="10 14" id="KW-1133">Transmembrane helix</keyword>
<dbReference type="PANTHER" id="PTHR19271:SF16">
    <property type="entry name" value="CYTOCHROME B"/>
    <property type="match status" value="1"/>
</dbReference>
<dbReference type="InterPro" id="IPR005797">
    <property type="entry name" value="Cyt_b/b6_N"/>
</dbReference>
<evidence type="ECO:0000256" key="6">
    <source>
        <dbReference type="ARBA" id="ARBA00022692"/>
    </source>
</evidence>
<feature type="domain" description="Cytochrome b/b6 C-terminal region profile" evidence="16">
    <location>
        <begin position="200"/>
        <end position="372"/>
    </location>
</feature>
<protein>
    <recommendedName>
        <fullName evidence="2 14">Cytochrome b</fullName>
    </recommendedName>
</protein>
<dbReference type="GO" id="GO:0006122">
    <property type="term" value="P:mitochondrial electron transport, ubiquinol to cytochrome c"/>
    <property type="evidence" value="ECO:0007669"/>
    <property type="project" value="TreeGrafter"/>
</dbReference>
<dbReference type="GO" id="GO:0046872">
    <property type="term" value="F:metal ion binding"/>
    <property type="evidence" value="ECO:0007669"/>
    <property type="project" value="UniProtKB-UniRule"/>
</dbReference>
<comment type="cofactor">
    <cofactor evidence="14">
        <name>heme b</name>
        <dbReference type="ChEBI" id="CHEBI:60344"/>
    </cofactor>
    <text evidence="14">Binds 2 heme groups non-covalently.</text>
</comment>
<evidence type="ECO:0000256" key="7">
    <source>
        <dbReference type="ARBA" id="ARBA00022723"/>
    </source>
</evidence>
<accession>A0A0B5GSB7</accession>
<keyword evidence="8" id="KW-0999">Mitochondrion inner membrane</keyword>
<gene>
    <name evidence="17" type="primary">cob</name>
</gene>
<dbReference type="InterPro" id="IPR005798">
    <property type="entry name" value="Cyt_b/b6_C"/>
</dbReference>
<feature type="transmembrane region" description="Helical" evidence="14">
    <location>
        <begin position="33"/>
        <end position="54"/>
    </location>
</feature>
<dbReference type="SUPFAM" id="SSF81342">
    <property type="entry name" value="Transmembrane di-heme cytochromes"/>
    <property type="match status" value="1"/>
</dbReference>
<keyword evidence="4 14" id="KW-0349">Heme</keyword>
<evidence type="ECO:0000256" key="14">
    <source>
        <dbReference type="RuleBase" id="RU362117"/>
    </source>
</evidence>
<reference evidence="17" key="1">
    <citation type="journal article" date="2014" name="Nucleic Acids Res.">
        <title>Widespread occurrence of organelle genome-encoded 5S rRNAs including permuted molecules.</title>
        <authorList>
            <person name="Valach M."/>
            <person name="Burger G."/>
            <person name="Gray M.W."/>
            <person name="Lang B.F."/>
        </authorList>
    </citation>
    <scope>NUCLEOTIDE SEQUENCE</scope>
    <source>
        <strain evidence="17">ATCC 50344</strain>
    </source>
</reference>
<dbReference type="InterPro" id="IPR027387">
    <property type="entry name" value="Cytb/b6-like_sf"/>
</dbReference>
<keyword evidence="17" id="KW-0560">Oxidoreductase</keyword>
<sequence>MRFIRMKSLSVINAHLIDYPTPVVGYMSSFGSLSGLCLVIQIVTGILLVAHYTPHVTLAFTSVEHIMRDVNDGWLFRYYHSNGASIFFLCVYLHINQNFSSDADDLLWLSGLALYLAIMAAAFMGYILPWGQMSFWGATVITNLFAAIPMVGQDIAQWLWGGFSVDNPTLNRFFSFHYMLPFIIAALVILHLSLLHLDESSNEDDEYVEFYYYYFIKDLFAFFLLMIIFAYLVFFNPNYLSHPDNYIMASISVTPAHLVPEWYFLPFYGVLRSTPDKFGGLLLMFGTIVDLFLIDTLFDETGEEEEDVEAIDLDSDDMDSEIEDDEETANLLILFFLGGSDIDEPYTDLATIITLLQFLEYFEIDIEDEDED</sequence>
<evidence type="ECO:0000256" key="12">
    <source>
        <dbReference type="ARBA" id="ARBA00023128"/>
    </source>
</evidence>
<dbReference type="Pfam" id="PF00033">
    <property type="entry name" value="Cytochrome_B"/>
    <property type="match status" value="1"/>
</dbReference>
<keyword evidence="6 14" id="KW-0812">Transmembrane</keyword>
<dbReference type="InterPro" id="IPR016174">
    <property type="entry name" value="Di-haem_cyt_TM"/>
</dbReference>
<organism evidence="17">
    <name type="scientific">Paracercomonas marina</name>
    <dbReference type="NCBI Taxonomy" id="372086"/>
    <lineage>
        <taxon>Eukaryota</taxon>
        <taxon>Sar</taxon>
        <taxon>Rhizaria</taxon>
        <taxon>Cercozoa</taxon>
        <taxon>Cercomonadida</taxon>
        <taxon>Cercomonadidae</taxon>
        <taxon>Paracercomonas</taxon>
    </lineage>
</organism>
<evidence type="ECO:0000256" key="5">
    <source>
        <dbReference type="ARBA" id="ARBA00022660"/>
    </source>
</evidence>
<evidence type="ECO:0000256" key="10">
    <source>
        <dbReference type="ARBA" id="ARBA00022989"/>
    </source>
</evidence>
<keyword evidence="7 14" id="KW-0479">Metal-binding</keyword>
<feature type="transmembrane region" description="Helical" evidence="14">
    <location>
        <begin position="134"/>
        <end position="152"/>
    </location>
</feature>
<feature type="domain" description="Cytochrome b/b6 N-terminal region profile" evidence="15">
    <location>
        <begin position="1"/>
        <end position="204"/>
    </location>
</feature>
<dbReference type="PROSITE" id="PS51003">
    <property type="entry name" value="CYTB_CTER"/>
    <property type="match status" value="1"/>
</dbReference>
<evidence type="ECO:0000256" key="11">
    <source>
        <dbReference type="ARBA" id="ARBA00023004"/>
    </source>
</evidence>
<keyword evidence="5 14" id="KW-0679">Respiratory chain</keyword>
<evidence type="ECO:0000256" key="4">
    <source>
        <dbReference type="ARBA" id="ARBA00022617"/>
    </source>
</evidence>
<dbReference type="Gene3D" id="1.20.810.10">
    <property type="entry name" value="Cytochrome Bc1 Complex, Chain C"/>
    <property type="match status" value="1"/>
</dbReference>
<dbReference type="GeneID" id="22975960"/>
<evidence type="ECO:0000256" key="1">
    <source>
        <dbReference type="ARBA" id="ARBA00004448"/>
    </source>
</evidence>
<evidence type="ECO:0000256" key="3">
    <source>
        <dbReference type="ARBA" id="ARBA00022448"/>
    </source>
</evidence>
<evidence type="ECO:0000256" key="8">
    <source>
        <dbReference type="ARBA" id="ARBA00022792"/>
    </source>
</evidence>
<proteinExistence type="inferred from homology"/>
<dbReference type="Pfam" id="PF00032">
    <property type="entry name" value="Cytochrom_B_C"/>
    <property type="match status" value="1"/>
</dbReference>
<feature type="transmembrane region" description="Helical" evidence="14">
    <location>
        <begin position="107"/>
        <end position="128"/>
    </location>
</feature>
<keyword evidence="12 14" id="KW-0496">Mitochondrion</keyword>
<geneLocation type="mitochondrion" evidence="17"/>
<dbReference type="RefSeq" id="YP_009118065.1">
    <property type="nucleotide sequence ID" value="NC_026310.1"/>
</dbReference>
<dbReference type="PROSITE" id="PS51002">
    <property type="entry name" value="CYTB_NTER"/>
    <property type="match status" value="1"/>
</dbReference>
<keyword evidence="13 14" id="KW-0472">Membrane</keyword>
<dbReference type="PANTHER" id="PTHR19271">
    <property type="entry name" value="CYTOCHROME B"/>
    <property type="match status" value="1"/>
</dbReference>
<evidence type="ECO:0000256" key="9">
    <source>
        <dbReference type="ARBA" id="ARBA00022982"/>
    </source>
</evidence>
<dbReference type="GO" id="GO:0008121">
    <property type="term" value="F:quinol-cytochrome-c reductase activity"/>
    <property type="evidence" value="ECO:0007669"/>
    <property type="project" value="TreeGrafter"/>
</dbReference>
<keyword evidence="11 14" id="KW-0408">Iron</keyword>
<evidence type="ECO:0000259" key="15">
    <source>
        <dbReference type="PROSITE" id="PS51002"/>
    </source>
</evidence>
<dbReference type="InterPro" id="IPR036150">
    <property type="entry name" value="Cyt_b/b6_C_sf"/>
</dbReference>
<name>A0A0B5GSB7_9EUKA</name>
<keyword evidence="9 14" id="KW-0249">Electron transport</keyword>
<feature type="transmembrane region" description="Helical" evidence="14">
    <location>
        <begin position="212"/>
        <end position="234"/>
    </location>
</feature>
<feature type="transmembrane region" description="Helical" evidence="14">
    <location>
        <begin position="173"/>
        <end position="192"/>
    </location>
</feature>
<evidence type="ECO:0000259" key="16">
    <source>
        <dbReference type="PROSITE" id="PS51003"/>
    </source>
</evidence>
<dbReference type="GO" id="GO:0005743">
    <property type="term" value="C:mitochondrial inner membrane"/>
    <property type="evidence" value="ECO:0007669"/>
    <property type="project" value="UniProtKB-SubCell"/>
</dbReference>
<evidence type="ECO:0000256" key="13">
    <source>
        <dbReference type="ARBA" id="ARBA00023136"/>
    </source>
</evidence>
<dbReference type="EMBL" id="KP165385">
    <property type="protein sequence ID" value="AJF22835.1"/>
    <property type="molecule type" value="Genomic_DNA"/>
</dbReference>
<dbReference type="AlphaFoldDB" id="A0A0B5GSB7"/>
<feature type="transmembrane region" description="Helical" evidence="14">
    <location>
        <begin position="74"/>
        <end position="95"/>
    </location>
</feature>
<evidence type="ECO:0000256" key="2">
    <source>
        <dbReference type="ARBA" id="ARBA00013531"/>
    </source>
</evidence>
<comment type="similarity">
    <text evidence="14">Belongs to the cytochrome b family.</text>
</comment>
<evidence type="ECO:0000313" key="17">
    <source>
        <dbReference type="EMBL" id="AJF22835.1"/>
    </source>
</evidence>
<dbReference type="CDD" id="cd00284">
    <property type="entry name" value="Cytochrome_b_N"/>
    <property type="match status" value="1"/>
</dbReference>
<comment type="subcellular location">
    <subcellularLocation>
        <location evidence="1">Mitochondrion inner membrane</location>
        <topology evidence="1">Multi-pass membrane protein</topology>
    </subcellularLocation>
</comment>
<dbReference type="InterPro" id="IPR048259">
    <property type="entry name" value="Cytochrome_b_N_euk/bac"/>
</dbReference>
<dbReference type="SUPFAM" id="SSF81648">
    <property type="entry name" value="a domain/subunit of cytochrome bc1 complex (Ubiquinol-cytochrome c reductase)"/>
    <property type="match status" value="1"/>
</dbReference>